<organism evidence="1 2">
    <name type="scientific">Talaromyces atroroseus</name>
    <dbReference type="NCBI Taxonomy" id="1441469"/>
    <lineage>
        <taxon>Eukaryota</taxon>
        <taxon>Fungi</taxon>
        <taxon>Dikarya</taxon>
        <taxon>Ascomycota</taxon>
        <taxon>Pezizomycotina</taxon>
        <taxon>Eurotiomycetes</taxon>
        <taxon>Eurotiomycetidae</taxon>
        <taxon>Eurotiales</taxon>
        <taxon>Trichocomaceae</taxon>
        <taxon>Talaromyces</taxon>
        <taxon>Talaromyces sect. Trachyspermi</taxon>
    </lineage>
</organism>
<proteinExistence type="predicted"/>
<protein>
    <submittedName>
        <fullName evidence="1">Uncharacterized protein</fullName>
    </submittedName>
</protein>
<accession>A0A1Q5Q8N0</accession>
<dbReference type="GeneID" id="31003731"/>
<sequence length="298" mass="34110">MAQIFSRSPKFSNGADLSADTRIRNLREAAFICEFRCRLGNPRMSDPSAVPDFVTLGTPARRASENSMRSALWNKNSTIPGSSNPRLICDFVRWEFAKLPRDVQDRIKNLGNTAFSIEQLIFDFSNASLSDRPQWVNPDTTLGKMLMGGPFGGRRIKEGKPEDLKRYPEGDTIFEMSRWKPRTDSSLAGWDTAKVQFKDSSIIITQHIEFYVYIRFKYNSEEADVLRKTITDTYSLVVDTHGKLQVAHDPKEDDTSEQVSINLWTKIWPECKNKLHEVRRQADLESIKFHSIPVTVLD</sequence>
<dbReference type="AlphaFoldDB" id="A0A1Q5Q8N0"/>
<evidence type="ECO:0000313" key="2">
    <source>
        <dbReference type="Proteomes" id="UP000214365"/>
    </source>
</evidence>
<dbReference type="OrthoDB" id="3235083at2759"/>
<gene>
    <name evidence="1" type="ORF">UA08_03976</name>
</gene>
<dbReference type="Proteomes" id="UP000214365">
    <property type="component" value="Unassembled WGS sequence"/>
</dbReference>
<reference evidence="1 2" key="1">
    <citation type="submission" date="2015-06" db="EMBL/GenBank/DDBJ databases">
        <title>Talaromyces atroroseus IBT 11181 draft genome.</title>
        <authorList>
            <person name="Rasmussen K.B."/>
            <person name="Rasmussen S."/>
            <person name="Petersen B."/>
            <person name="Sicheritz-Ponten T."/>
            <person name="Mortensen U.H."/>
            <person name="Thrane U."/>
        </authorList>
    </citation>
    <scope>NUCLEOTIDE SEQUENCE [LARGE SCALE GENOMIC DNA]</scope>
    <source>
        <strain evidence="1 2">IBT 11181</strain>
    </source>
</reference>
<keyword evidence="2" id="KW-1185">Reference proteome</keyword>
<evidence type="ECO:0000313" key="1">
    <source>
        <dbReference type="EMBL" id="OKL60422.1"/>
    </source>
</evidence>
<dbReference type="EMBL" id="LFMY01000005">
    <property type="protein sequence ID" value="OKL60422.1"/>
    <property type="molecule type" value="Genomic_DNA"/>
</dbReference>
<name>A0A1Q5Q8N0_TALAT</name>
<dbReference type="RefSeq" id="XP_020120543.1">
    <property type="nucleotide sequence ID" value="XM_020266629.1"/>
</dbReference>
<comment type="caution">
    <text evidence="1">The sequence shown here is derived from an EMBL/GenBank/DDBJ whole genome shotgun (WGS) entry which is preliminary data.</text>
</comment>